<evidence type="ECO:0000313" key="3">
    <source>
        <dbReference type="Proteomes" id="UP000198704"/>
    </source>
</evidence>
<evidence type="ECO:0000256" key="1">
    <source>
        <dbReference type="ARBA" id="ARBA00008903"/>
    </source>
</evidence>
<dbReference type="GO" id="GO:0005737">
    <property type="term" value="C:cytoplasm"/>
    <property type="evidence" value="ECO:0007669"/>
    <property type="project" value="TreeGrafter"/>
</dbReference>
<accession>A0A1H0DBN4</accession>
<dbReference type="RefSeq" id="WP_091717751.1">
    <property type="nucleotide sequence ID" value="NZ_FNHS01000010.1"/>
</dbReference>
<dbReference type="SUPFAM" id="SSF51735">
    <property type="entry name" value="NAD(P)-binding Rossmann-fold domains"/>
    <property type="match status" value="1"/>
</dbReference>
<dbReference type="STRING" id="582672.SAMN05216360_11092"/>
<name>A0A1H0DBN4_9HYPH</name>
<keyword evidence="3" id="KW-1185">Reference proteome</keyword>
<dbReference type="PANTHER" id="PTHR13812:SF19">
    <property type="entry name" value="KETIMINE REDUCTASE MU-CRYSTALLIN"/>
    <property type="match status" value="1"/>
</dbReference>
<reference evidence="3" key="1">
    <citation type="submission" date="2016-10" db="EMBL/GenBank/DDBJ databases">
        <authorList>
            <person name="Varghese N."/>
            <person name="Submissions S."/>
        </authorList>
    </citation>
    <scope>NUCLEOTIDE SEQUENCE [LARGE SCALE GENOMIC DNA]</scope>
    <source>
        <strain evidence="3">BL47</strain>
    </source>
</reference>
<dbReference type="PIRSF" id="PIRSF001439">
    <property type="entry name" value="CryM"/>
    <property type="match status" value="1"/>
</dbReference>
<protein>
    <submittedName>
        <fullName evidence="2">Ornithine cyclodeaminase</fullName>
    </submittedName>
</protein>
<dbReference type="Gene3D" id="3.40.50.720">
    <property type="entry name" value="NAD(P)-binding Rossmann-like Domain"/>
    <property type="match status" value="1"/>
</dbReference>
<dbReference type="InterPro" id="IPR036291">
    <property type="entry name" value="NAD(P)-bd_dom_sf"/>
</dbReference>
<dbReference type="InterPro" id="IPR003462">
    <property type="entry name" value="ODC_Mu_crystall"/>
</dbReference>
<organism evidence="2 3">
    <name type="scientific">Methylobacterium phyllostachyos</name>
    <dbReference type="NCBI Taxonomy" id="582672"/>
    <lineage>
        <taxon>Bacteria</taxon>
        <taxon>Pseudomonadati</taxon>
        <taxon>Pseudomonadota</taxon>
        <taxon>Alphaproteobacteria</taxon>
        <taxon>Hyphomicrobiales</taxon>
        <taxon>Methylobacteriaceae</taxon>
        <taxon>Methylobacterium</taxon>
    </lineage>
</organism>
<dbReference type="OrthoDB" id="9801817at2"/>
<sequence>MRFISEEDSAALVDHAMAFDAAREALIAAVAPGTTLFPAVLGHGSEPTNRFSIKSGATAEYAGLKVGSFWPGNPDRGLPRHNSVILLFDQDVGRVDTVIEAGRVNAYRTAAADAVAASVLARPDSKVLAVFGAGNQAAFEAAALARVLPIKTVLVVARDATKVAGFAERLAGQGASGLDVRAASPQEACAAADVIVTATPARAPLFEADWVRPGTHVAAMGADAKGKQELPPALLERAALFCDLPEQSRTIGEFQHASAQAQGGLTAIGDVLRGGQGSWNGGRANPDAITVFDSSGIALQDLTIARAILAKADARL</sequence>
<dbReference type="Proteomes" id="UP000198704">
    <property type="component" value="Unassembled WGS sequence"/>
</dbReference>
<dbReference type="PANTHER" id="PTHR13812">
    <property type="entry name" value="KETIMINE REDUCTASE MU-CRYSTALLIN"/>
    <property type="match status" value="1"/>
</dbReference>
<dbReference type="Pfam" id="PF02423">
    <property type="entry name" value="OCD_Mu_crystall"/>
    <property type="match status" value="1"/>
</dbReference>
<dbReference type="AlphaFoldDB" id="A0A1H0DBN4"/>
<gene>
    <name evidence="2" type="ORF">SAMN05216360_11092</name>
</gene>
<comment type="similarity">
    <text evidence="1">Belongs to the ornithine cyclodeaminase/mu-crystallin family.</text>
</comment>
<evidence type="ECO:0000313" key="2">
    <source>
        <dbReference type="EMBL" id="SDN67356.1"/>
    </source>
</evidence>
<dbReference type="EMBL" id="FNHS01000010">
    <property type="protein sequence ID" value="SDN67356.1"/>
    <property type="molecule type" value="Genomic_DNA"/>
</dbReference>
<dbReference type="Gene3D" id="3.30.1780.10">
    <property type="entry name" value="ornithine cyclodeaminase, domain 1"/>
    <property type="match status" value="1"/>
</dbReference>
<proteinExistence type="inferred from homology"/>
<dbReference type="InterPro" id="IPR023401">
    <property type="entry name" value="ODC_N"/>
</dbReference>